<gene>
    <name evidence="3" type="ORF">METZ01_LOCUS10241</name>
</gene>
<sequence length="360" mass="39324">MAEATQVNREKLETYLKQVSQQVMAGFNCSLSYVGDELGLYRQLRDEGPVTSVEFAECTGLHERWLREWLRHQACVGQIEYSTENDSFSLSPEAAIVLCDDENPFYFAAGFKAVVATHSAVPKLGDAFRTGLGLSYDDQGEACACGIERLNNYVPRNELVQNILPSLDGVVEKLKAGARVADVGCGAGQAILVMAEAFPASEFVGYDTSEHALNSAHAHLRETDLKNVRFVNPATEPLPSDGSVDFATTFDVVHDAPYPEQLIADVYGCLKADGTWLCSDIRSFPTFAENLAENPSAGLFYGFSLMICMSSSMSTPDGAGLGTLGFNEEVAREMTEALGFSRFERLEFGTSVNSYYEVRP</sequence>
<name>A0A381NSA0_9ZZZZ</name>
<organism evidence="3">
    <name type="scientific">marine metagenome</name>
    <dbReference type="NCBI Taxonomy" id="408172"/>
    <lineage>
        <taxon>unclassified sequences</taxon>
        <taxon>metagenomes</taxon>
        <taxon>ecological metagenomes</taxon>
    </lineage>
</organism>
<feature type="domain" description="S-adenosylmethionine-dependent methyltransferase Rv2258c-like winged HTH" evidence="2">
    <location>
        <begin position="34"/>
        <end position="98"/>
    </location>
</feature>
<evidence type="ECO:0000259" key="2">
    <source>
        <dbReference type="Pfam" id="PF21320"/>
    </source>
</evidence>
<protein>
    <submittedName>
        <fullName evidence="3">Uncharacterized protein</fullName>
    </submittedName>
</protein>
<dbReference type="PANTHER" id="PTHR45128">
    <property type="entry name" value="METHYLTRANSFERASE TYPE 11"/>
    <property type="match status" value="1"/>
</dbReference>
<feature type="domain" description="Methyltransferase" evidence="1">
    <location>
        <begin position="175"/>
        <end position="295"/>
    </location>
</feature>
<dbReference type="Gene3D" id="1.10.10.10">
    <property type="entry name" value="Winged helix-like DNA-binding domain superfamily/Winged helix DNA-binding domain"/>
    <property type="match status" value="1"/>
</dbReference>
<dbReference type="SUPFAM" id="SSF46785">
    <property type="entry name" value="Winged helix' DNA-binding domain"/>
    <property type="match status" value="1"/>
</dbReference>
<dbReference type="InterPro" id="IPR036390">
    <property type="entry name" value="WH_DNA-bd_sf"/>
</dbReference>
<reference evidence="3" key="1">
    <citation type="submission" date="2018-05" db="EMBL/GenBank/DDBJ databases">
        <authorList>
            <person name="Lanie J.A."/>
            <person name="Ng W.-L."/>
            <person name="Kazmierczak K.M."/>
            <person name="Andrzejewski T.M."/>
            <person name="Davidsen T.M."/>
            <person name="Wayne K.J."/>
            <person name="Tettelin H."/>
            <person name="Glass J.I."/>
            <person name="Rusch D."/>
            <person name="Podicherti R."/>
            <person name="Tsui H.-C.T."/>
            <person name="Winkler M.E."/>
        </authorList>
    </citation>
    <scope>NUCLEOTIDE SEQUENCE</scope>
</reference>
<proteinExistence type="predicted"/>
<dbReference type="InterPro" id="IPR029063">
    <property type="entry name" value="SAM-dependent_MTases_sf"/>
</dbReference>
<dbReference type="InterPro" id="IPR048711">
    <property type="entry name" value="WHD_Rv2258c"/>
</dbReference>
<dbReference type="PANTHER" id="PTHR45128:SF2">
    <property type="entry name" value="METHYLTRANSFERASE DOMAIN-CONTAINING PROTEIN"/>
    <property type="match status" value="1"/>
</dbReference>
<dbReference type="Gene3D" id="3.40.50.150">
    <property type="entry name" value="Vaccinia Virus protein VP39"/>
    <property type="match status" value="1"/>
</dbReference>
<evidence type="ECO:0000259" key="1">
    <source>
        <dbReference type="Pfam" id="PF13847"/>
    </source>
</evidence>
<dbReference type="CDD" id="cd02440">
    <property type="entry name" value="AdoMet_MTases"/>
    <property type="match status" value="1"/>
</dbReference>
<dbReference type="Pfam" id="PF21320">
    <property type="entry name" value="WHD_Rv2258c"/>
    <property type="match status" value="1"/>
</dbReference>
<evidence type="ECO:0000313" key="3">
    <source>
        <dbReference type="EMBL" id="SUZ57387.1"/>
    </source>
</evidence>
<dbReference type="InterPro" id="IPR053173">
    <property type="entry name" value="SAM-binding_MTase"/>
</dbReference>
<dbReference type="AlphaFoldDB" id="A0A381NSA0"/>
<dbReference type="InterPro" id="IPR025714">
    <property type="entry name" value="Methyltranfer_dom"/>
</dbReference>
<dbReference type="InterPro" id="IPR036388">
    <property type="entry name" value="WH-like_DNA-bd_sf"/>
</dbReference>
<accession>A0A381NSA0</accession>
<dbReference type="SUPFAM" id="SSF53335">
    <property type="entry name" value="S-adenosyl-L-methionine-dependent methyltransferases"/>
    <property type="match status" value="1"/>
</dbReference>
<dbReference type="Pfam" id="PF13847">
    <property type="entry name" value="Methyltransf_31"/>
    <property type="match status" value="1"/>
</dbReference>
<dbReference type="EMBL" id="UINC01000555">
    <property type="protein sequence ID" value="SUZ57387.1"/>
    <property type="molecule type" value="Genomic_DNA"/>
</dbReference>